<reference evidence="2 3" key="1">
    <citation type="submission" date="2020-08" db="EMBL/GenBank/DDBJ databases">
        <title>Genomic Encyclopedia of Type Strains, Phase III (KMG-III): the genomes of soil and plant-associated and newly described type strains.</title>
        <authorList>
            <person name="Whitman W."/>
        </authorList>
    </citation>
    <scope>NUCLEOTIDE SEQUENCE [LARGE SCALE GENOMIC DNA]</scope>
    <source>
        <strain evidence="2 3">CECT 3303</strain>
    </source>
</reference>
<proteinExistence type="predicted"/>
<feature type="transmembrane region" description="Helical" evidence="1">
    <location>
        <begin position="28"/>
        <end position="49"/>
    </location>
</feature>
<comment type="caution">
    <text evidence="2">The sequence shown here is derived from an EMBL/GenBank/DDBJ whole genome shotgun (WGS) entry which is preliminary data.</text>
</comment>
<organism evidence="2 3">
    <name type="scientific">Planomonospora venezuelensis</name>
    <dbReference type="NCBI Taxonomy" id="1999"/>
    <lineage>
        <taxon>Bacteria</taxon>
        <taxon>Bacillati</taxon>
        <taxon>Actinomycetota</taxon>
        <taxon>Actinomycetes</taxon>
        <taxon>Streptosporangiales</taxon>
        <taxon>Streptosporangiaceae</taxon>
        <taxon>Planomonospora</taxon>
    </lineage>
</organism>
<keyword evidence="1" id="KW-0472">Membrane</keyword>
<dbReference type="RefSeq" id="WP_184939008.1">
    <property type="nucleotide sequence ID" value="NZ_BAAAWZ010000001.1"/>
</dbReference>
<keyword evidence="3" id="KW-1185">Reference proteome</keyword>
<evidence type="ECO:0000256" key="1">
    <source>
        <dbReference type="SAM" id="Phobius"/>
    </source>
</evidence>
<dbReference type="EMBL" id="JACHJJ010000002">
    <property type="protein sequence ID" value="MBB5961879.1"/>
    <property type="molecule type" value="Genomic_DNA"/>
</dbReference>
<dbReference type="Proteomes" id="UP000562352">
    <property type="component" value="Unassembled WGS sequence"/>
</dbReference>
<protein>
    <submittedName>
        <fullName evidence="2">Uncharacterized protein</fullName>
    </submittedName>
</protein>
<evidence type="ECO:0000313" key="3">
    <source>
        <dbReference type="Proteomes" id="UP000562352"/>
    </source>
</evidence>
<keyword evidence="1" id="KW-1133">Transmembrane helix</keyword>
<gene>
    <name evidence="2" type="ORF">FHS22_001136</name>
</gene>
<dbReference type="AlphaFoldDB" id="A0A841CX49"/>
<sequence>MTTQATPQPAQESAGEPEAGRITKARRWIVTAVAGALATLISTVILGAWPRLLDQWADFRGRPHLIATAYAVEVDSGDEVAFERPVPLGPGGTLLPPGSRRQDVLALIKRENAARVRGVTVNIILRNARHETIRILDVRPRILQDAPLWSGACMDFPTQGEATVYEVAADLDNLRPGKEGRKGGFLKKNIDLADGERASIELSATAKKRYYLWDVQVDYLYGDSPEVRHEYIKDSGGAAFRLTGKAKKYKEYYTATVYSNDYRRVRRSKPC</sequence>
<name>A0A841CX49_PLAVE</name>
<keyword evidence="1" id="KW-0812">Transmembrane</keyword>
<evidence type="ECO:0000313" key="2">
    <source>
        <dbReference type="EMBL" id="MBB5961879.1"/>
    </source>
</evidence>
<accession>A0A841CX49</accession>